<dbReference type="AlphaFoldDB" id="A0A8H3J2A7"/>
<dbReference type="InterPro" id="IPR056884">
    <property type="entry name" value="NPHP3-like_N"/>
</dbReference>
<accession>A0A8H3J2A7</accession>
<dbReference type="Proteomes" id="UP000664521">
    <property type="component" value="Unassembled WGS sequence"/>
</dbReference>
<evidence type="ECO:0000313" key="4">
    <source>
        <dbReference type="Proteomes" id="UP000664521"/>
    </source>
</evidence>
<dbReference type="EMBL" id="CAJPDS010000130">
    <property type="protein sequence ID" value="CAF9939402.1"/>
    <property type="molecule type" value="Genomic_DNA"/>
</dbReference>
<reference evidence="3" key="1">
    <citation type="submission" date="2021-03" db="EMBL/GenBank/DDBJ databases">
        <authorList>
            <person name="Tagirdzhanova G."/>
        </authorList>
    </citation>
    <scope>NUCLEOTIDE SEQUENCE</scope>
</reference>
<feature type="domain" description="Nephrocystin 3-like N-terminal" evidence="2">
    <location>
        <begin position="199"/>
        <end position="360"/>
    </location>
</feature>
<dbReference type="PANTHER" id="PTHR10039">
    <property type="entry name" value="AMELOGENIN"/>
    <property type="match status" value="1"/>
</dbReference>
<organism evidence="3 4">
    <name type="scientific">Heterodermia speciosa</name>
    <dbReference type="NCBI Taxonomy" id="116794"/>
    <lineage>
        <taxon>Eukaryota</taxon>
        <taxon>Fungi</taxon>
        <taxon>Dikarya</taxon>
        <taxon>Ascomycota</taxon>
        <taxon>Pezizomycotina</taxon>
        <taxon>Lecanoromycetes</taxon>
        <taxon>OSLEUM clade</taxon>
        <taxon>Lecanoromycetidae</taxon>
        <taxon>Caliciales</taxon>
        <taxon>Physciaceae</taxon>
        <taxon>Heterodermia</taxon>
    </lineage>
</organism>
<gene>
    <name evidence="3" type="ORF">HETSPECPRED_001771</name>
</gene>
<evidence type="ECO:0000313" key="3">
    <source>
        <dbReference type="EMBL" id="CAF9939402.1"/>
    </source>
</evidence>
<sequence>MAEIIAVGASLIAVIQVADRIIGICKSYISSVHDAPSDLRAILIEISAAKAVYENLKFLDSCGSPGSLLSNSLSGADGPIEGCLRSVNELAGLFPTDDVRVKGQGQSKRRKIKSTLVSLAWPLKETKARKLLEDILRYKSTITLALMTDTFQDIKDTKVKAFEIHDMMTENQRAEVYRWLHHTDPCPSHHRAQKNYESGTGDWMLRSPDWLGWLERKIRCLWIHGIPGAGKTVLMSHLIEQIKKICDQSRMKDIVYVYYYCYFAHNQDEAKPFLKWLISQLCRKAEHVPAVVNELRKHGGEPSVTDLLDSLASVLTKFKVVYVAVDAIDESDPREDLLAAFQEFVTGPRFRNLQLLASSREYIDIERVMTEKTMEDVSISVSMNNPYVELDIRRYVQSYIKSCRPFKRWSRELLHEVEETVVTGAKGMFRWAVCQLDVIRRLKCERDIVMNALKNLPKTLDETYDRVFATIPEDEHLFVHHVLEWIAYHNELHGDDIGCEILIQAAEASTKKLMGEQIDRFYDQNTLQELCGCLIAVSPAEFWYTERAHFTVKFAHYTVFEYLESGRILKSASARHDAVATPREHLIEVTLLEAQKVECQSSESMQELLMAQDANFTNYCVASGTRCLSEWPDRICQQSVLRRLVVDFLNPSKPHFETVVTTAEVLEDPMNLSKFAQLWEIDWNPGVSTDAKHLYYVLLLYEIHHAFAPLIKDFLRENDQRHLLQSRLTFWQDAKFCGMYHFEETTRMLFDGSFVEVLAQQHSDRTQFILFLTEIGAGLLDPSVALLLSVSGHGQWHEFEKTCLVQRILELGADPNLRGYILTPIQIATYCLDFEAVGILLEHGAHPSSIRYMDGAAWEQGTKMSYFHHLHGASPLRILKRYTYTSHKKSEEYNKTCHKEHQKLEELLLQYGAEDISSTPDAELEEVKYDLVKWRAYSMAIPHVQAHTNHQWEEDLSATSADDSF</sequence>
<keyword evidence="4" id="KW-1185">Reference proteome</keyword>
<evidence type="ECO:0000256" key="1">
    <source>
        <dbReference type="ARBA" id="ARBA00022737"/>
    </source>
</evidence>
<dbReference type="InterPro" id="IPR027417">
    <property type="entry name" value="P-loop_NTPase"/>
</dbReference>
<dbReference type="Pfam" id="PF24883">
    <property type="entry name" value="NPHP3_N"/>
    <property type="match status" value="1"/>
</dbReference>
<proteinExistence type="predicted"/>
<evidence type="ECO:0000259" key="2">
    <source>
        <dbReference type="Pfam" id="PF24883"/>
    </source>
</evidence>
<keyword evidence="1" id="KW-0677">Repeat</keyword>
<dbReference type="InterPro" id="IPR036770">
    <property type="entry name" value="Ankyrin_rpt-contain_sf"/>
</dbReference>
<dbReference type="Gene3D" id="1.25.40.20">
    <property type="entry name" value="Ankyrin repeat-containing domain"/>
    <property type="match status" value="1"/>
</dbReference>
<dbReference type="Gene3D" id="3.40.50.300">
    <property type="entry name" value="P-loop containing nucleotide triphosphate hydrolases"/>
    <property type="match status" value="1"/>
</dbReference>
<dbReference type="SUPFAM" id="SSF52540">
    <property type="entry name" value="P-loop containing nucleoside triphosphate hydrolases"/>
    <property type="match status" value="1"/>
</dbReference>
<protein>
    <recommendedName>
        <fullName evidence="2">Nephrocystin 3-like N-terminal domain-containing protein</fullName>
    </recommendedName>
</protein>
<name>A0A8H3J2A7_9LECA</name>
<comment type="caution">
    <text evidence="3">The sequence shown here is derived from an EMBL/GenBank/DDBJ whole genome shotgun (WGS) entry which is preliminary data.</text>
</comment>
<dbReference type="PANTHER" id="PTHR10039:SF16">
    <property type="entry name" value="GPI INOSITOL-DEACYLASE"/>
    <property type="match status" value="1"/>
</dbReference>
<dbReference type="OrthoDB" id="194358at2759"/>